<name>A0A0X3P6H0_SCHSO</name>
<feature type="domain" description="Ubiquitin-like" evidence="3">
    <location>
        <begin position="7"/>
        <end position="80"/>
    </location>
</feature>
<feature type="compositionally biased region" description="Basic residues" evidence="2">
    <location>
        <begin position="352"/>
        <end position="362"/>
    </location>
</feature>
<dbReference type="SUPFAM" id="SSF54236">
    <property type="entry name" value="Ubiquitin-like"/>
    <property type="match status" value="1"/>
</dbReference>
<evidence type="ECO:0000259" key="4">
    <source>
        <dbReference type="PROSITE" id="PS50969"/>
    </source>
</evidence>
<dbReference type="Pfam" id="PF03031">
    <property type="entry name" value="NIF"/>
    <property type="match status" value="2"/>
</dbReference>
<dbReference type="EMBL" id="GEEE01017768">
    <property type="protein sequence ID" value="JAP45457.1"/>
    <property type="molecule type" value="Transcribed_RNA"/>
</dbReference>
<reference evidence="5" key="1">
    <citation type="submission" date="2016-01" db="EMBL/GenBank/DDBJ databases">
        <title>Reference transcriptome for the parasite Schistocephalus solidus: insights into the molecular evolution of parasitism.</title>
        <authorList>
            <person name="Hebert F.O."/>
            <person name="Grambauer S."/>
            <person name="Barber I."/>
            <person name="Landry C.R."/>
            <person name="Aubin-Horth N."/>
        </authorList>
    </citation>
    <scope>NUCLEOTIDE SEQUENCE</scope>
</reference>
<dbReference type="Gene3D" id="3.40.50.1000">
    <property type="entry name" value="HAD superfamily/HAD-like"/>
    <property type="match status" value="1"/>
</dbReference>
<feature type="domain" description="FCP1 homology" evidence="4">
    <location>
        <begin position="138"/>
        <end position="330"/>
    </location>
</feature>
<dbReference type="PROSITE" id="PS50053">
    <property type="entry name" value="UBIQUITIN_2"/>
    <property type="match status" value="1"/>
</dbReference>
<dbReference type="InterPro" id="IPR036412">
    <property type="entry name" value="HAD-like_sf"/>
</dbReference>
<dbReference type="SMART" id="SM00213">
    <property type="entry name" value="UBQ"/>
    <property type="match status" value="1"/>
</dbReference>
<dbReference type="PANTHER" id="PTHR48493:SF1">
    <property type="entry name" value="UBIQUITIN-LIKE DOMAIN-CONTAINING CTD PHOSPHATASE 1"/>
    <property type="match status" value="1"/>
</dbReference>
<gene>
    <name evidence="5" type="primary">UBCP1</name>
    <name evidence="5" type="ORF">TR137263</name>
</gene>
<dbReference type="Gene3D" id="3.10.20.90">
    <property type="entry name" value="Phosphatidylinositol 3-kinase Catalytic Subunit, Chain A, domain 1"/>
    <property type="match status" value="1"/>
</dbReference>
<evidence type="ECO:0000313" key="5">
    <source>
        <dbReference type="EMBL" id="JAP45457.1"/>
    </source>
</evidence>
<dbReference type="InterPro" id="IPR051658">
    <property type="entry name" value="UBLCP1"/>
</dbReference>
<dbReference type="InterPro" id="IPR004274">
    <property type="entry name" value="FCP1_dom"/>
</dbReference>
<sequence>MAAESGLNISVKFNGKIFVVSKLLGESTVFDLKKKLYELTMVPPQNQKLLGLAAVSGKVISDDLAIQYLNIKPSTKIMLIGSTEEAITIVKATDSVVPESIDDFDFNEEDLKAFQRPENLEKVQKRSEAYKFIQISEMRPEKRLLVLDIDYTIFDHLTPAESAKQLMRPYLYEMLTRAYVNYDIAIWSATSMTWILAKIGQMNLIPKSTIDTVRQQQVESRFPAQTPDLTTNIPHYETDLPFKICLLVDSDAMISIYLEEHGVKEVKPLAVIWNRFPQYGPQNTIMFDDVRRNFAMNPQSGLRIHSYRDAHVNYSTDKELLYLADYLDLIALLESDFTKLNHHKWSSYVQKNRRHLHRKRRSPTAAPMASQVRAGEFNDQDDNDAVDSSGHTGT</sequence>
<protein>
    <recommendedName>
        <fullName evidence="1">Ubiquitin-like domain-containing CTD phosphatase 1</fullName>
    </recommendedName>
</protein>
<accession>A0A0X3P6H0</accession>
<dbReference type="InterPro" id="IPR029071">
    <property type="entry name" value="Ubiquitin-like_domsf"/>
</dbReference>
<dbReference type="InterPro" id="IPR000626">
    <property type="entry name" value="Ubiquitin-like_dom"/>
</dbReference>
<dbReference type="Pfam" id="PF00240">
    <property type="entry name" value="ubiquitin"/>
    <property type="match status" value="1"/>
</dbReference>
<dbReference type="SUPFAM" id="SSF56784">
    <property type="entry name" value="HAD-like"/>
    <property type="match status" value="1"/>
</dbReference>
<evidence type="ECO:0000256" key="1">
    <source>
        <dbReference type="ARBA" id="ARBA00014187"/>
    </source>
</evidence>
<dbReference type="PANTHER" id="PTHR48493">
    <property type="entry name" value="UBIQUITIN-LIKE DOMAIN-CONTAINING CTD PHOSPHATASE 1"/>
    <property type="match status" value="1"/>
</dbReference>
<dbReference type="SMART" id="SM00577">
    <property type="entry name" value="CPDc"/>
    <property type="match status" value="1"/>
</dbReference>
<dbReference type="InterPro" id="IPR023214">
    <property type="entry name" value="HAD_sf"/>
</dbReference>
<organism evidence="5">
    <name type="scientific">Schistocephalus solidus</name>
    <name type="common">Tapeworm</name>
    <dbReference type="NCBI Taxonomy" id="70667"/>
    <lineage>
        <taxon>Eukaryota</taxon>
        <taxon>Metazoa</taxon>
        <taxon>Spiralia</taxon>
        <taxon>Lophotrochozoa</taxon>
        <taxon>Platyhelminthes</taxon>
        <taxon>Cestoda</taxon>
        <taxon>Eucestoda</taxon>
        <taxon>Diphyllobothriidea</taxon>
        <taxon>Diphyllobothriidae</taxon>
        <taxon>Schistocephalus</taxon>
    </lineage>
</organism>
<feature type="region of interest" description="Disordered" evidence="2">
    <location>
        <begin position="352"/>
        <end position="394"/>
    </location>
</feature>
<feature type="non-terminal residue" evidence="5">
    <location>
        <position position="394"/>
    </location>
</feature>
<dbReference type="PROSITE" id="PS50969">
    <property type="entry name" value="FCP1"/>
    <property type="match status" value="1"/>
</dbReference>
<dbReference type="GO" id="GO:0090364">
    <property type="term" value="P:regulation of proteasome assembly"/>
    <property type="evidence" value="ECO:0007669"/>
    <property type="project" value="InterPro"/>
</dbReference>
<evidence type="ECO:0000256" key="2">
    <source>
        <dbReference type="SAM" id="MobiDB-lite"/>
    </source>
</evidence>
<dbReference type="AlphaFoldDB" id="A0A0X3P6H0"/>
<evidence type="ECO:0000259" key="3">
    <source>
        <dbReference type="PROSITE" id="PS50053"/>
    </source>
</evidence>
<proteinExistence type="predicted"/>